<dbReference type="InterPro" id="IPR036047">
    <property type="entry name" value="F-box-like_dom_sf"/>
</dbReference>
<dbReference type="SUPFAM" id="SSF81383">
    <property type="entry name" value="F-box domain"/>
    <property type="match status" value="1"/>
</dbReference>
<keyword evidence="4" id="KW-1185">Reference proteome</keyword>
<evidence type="ECO:0000259" key="2">
    <source>
        <dbReference type="PROSITE" id="PS50181"/>
    </source>
</evidence>
<evidence type="ECO:0000256" key="1">
    <source>
        <dbReference type="SAM" id="MobiDB-lite"/>
    </source>
</evidence>
<name>A0A9P9IJN3_9HYPO</name>
<dbReference type="OrthoDB" id="5279008at2759"/>
<protein>
    <recommendedName>
        <fullName evidence="2">F-box domain-containing protein</fullName>
    </recommendedName>
</protein>
<organism evidence="3 4">
    <name type="scientific">Dactylonectria macrodidyma</name>
    <dbReference type="NCBI Taxonomy" id="307937"/>
    <lineage>
        <taxon>Eukaryota</taxon>
        <taxon>Fungi</taxon>
        <taxon>Dikarya</taxon>
        <taxon>Ascomycota</taxon>
        <taxon>Pezizomycotina</taxon>
        <taxon>Sordariomycetes</taxon>
        <taxon>Hypocreomycetidae</taxon>
        <taxon>Hypocreales</taxon>
        <taxon>Nectriaceae</taxon>
        <taxon>Dactylonectria</taxon>
    </lineage>
</organism>
<dbReference type="PROSITE" id="PS50181">
    <property type="entry name" value="FBOX"/>
    <property type="match status" value="1"/>
</dbReference>
<reference evidence="3" key="1">
    <citation type="journal article" date="2021" name="Nat. Commun.">
        <title>Genetic determinants of endophytism in the Arabidopsis root mycobiome.</title>
        <authorList>
            <person name="Mesny F."/>
            <person name="Miyauchi S."/>
            <person name="Thiergart T."/>
            <person name="Pickel B."/>
            <person name="Atanasova L."/>
            <person name="Karlsson M."/>
            <person name="Huettel B."/>
            <person name="Barry K.W."/>
            <person name="Haridas S."/>
            <person name="Chen C."/>
            <person name="Bauer D."/>
            <person name="Andreopoulos W."/>
            <person name="Pangilinan J."/>
            <person name="LaButti K."/>
            <person name="Riley R."/>
            <person name="Lipzen A."/>
            <person name="Clum A."/>
            <person name="Drula E."/>
            <person name="Henrissat B."/>
            <person name="Kohler A."/>
            <person name="Grigoriev I.V."/>
            <person name="Martin F.M."/>
            <person name="Hacquard S."/>
        </authorList>
    </citation>
    <scope>NUCLEOTIDE SEQUENCE</scope>
    <source>
        <strain evidence="3">MPI-CAGE-AT-0147</strain>
    </source>
</reference>
<proteinExistence type="predicted"/>
<dbReference type="EMBL" id="JAGMUV010000021">
    <property type="protein sequence ID" value="KAH7124653.1"/>
    <property type="molecule type" value="Genomic_DNA"/>
</dbReference>
<dbReference type="InterPro" id="IPR001810">
    <property type="entry name" value="F-box_dom"/>
</dbReference>
<dbReference type="Proteomes" id="UP000738349">
    <property type="component" value="Unassembled WGS sequence"/>
</dbReference>
<sequence length="434" mass="49403">MTTLLHLPIEIASLIFTHLGPGDWLSLRKTCKEINARTAHLFTDRFFKTRFVMFERKSLECLEEITNHRALGQSVEELEICVSHLLPLNELQDIEPPYSEYENMMKRIKGRTPYDEWGPSDDEGGMSDEDIEESPGDHLSQVNAREYRKRFDDQERVIRTGYDIECLTRAMTHLKRCKRINISSSVRTWGLNRLRRSTGILPQRSVTFESQESTRLVHHIIHAVLTAAAASQIQVEVLDIGVGSMTENANRISANMLTGPSSAILAESPLVSLHRLCICLDPNVPKCIPASSKWENDLVHFIKLLPELSYLELQFDERDYLDGRFSGLSKELYIPKLETLTLSCIDCAGVDLAFFLIRHHRTLREVVLDAIQLTGDAADWRWLVEIIRDSLDLTCFSIMSSDTREGARFINLNDIEVTDAQGLTEVIDMLTAKA</sequence>
<comment type="caution">
    <text evidence="3">The sequence shown here is derived from an EMBL/GenBank/DDBJ whole genome shotgun (WGS) entry which is preliminary data.</text>
</comment>
<feature type="region of interest" description="Disordered" evidence="1">
    <location>
        <begin position="112"/>
        <end position="138"/>
    </location>
</feature>
<accession>A0A9P9IJN3</accession>
<evidence type="ECO:0000313" key="3">
    <source>
        <dbReference type="EMBL" id="KAH7124653.1"/>
    </source>
</evidence>
<evidence type="ECO:0000313" key="4">
    <source>
        <dbReference type="Proteomes" id="UP000738349"/>
    </source>
</evidence>
<gene>
    <name evidence="3" type="ORF">EDB81DRAFT_811336</name>
</gene>
<dbReference type="AlphaFoldDB" id="A0A9P9IJN3"/>
<feature type="compositionally biased region" description="Acidic residues" evidence="1">
    <location>
        <begin position="118"/>
        <end position="134"/>
    </location>
</feature>
<feature type="domain" description="F-box" evidence="2">
    <location>
        <begin position="1"/>
        <end position="50"/>
    </location>
</feature>
<dbReference type="Pfam" id="PF00646">
    <property type="entry name" value="F-box"/>
    <property type="match status" value="1"/>
</dbReference>